<gene>
    <name evidence="12" type="ORF">QBC33DRAFT_598529</name>
</gene>
<dbReference type="InterPro" id="IPR034003">
    <property type="entry name" value="ABCG_PDR_2"/>
</dbReference>
<feature type="transmembrane region" description="Helical" evidence="10">
    <location>
        <begin position="1207"/>
        <end position="1237"/>
    </location>
</feature>
<dbReference type="Pfam" id="PF06422">
    <property type="entry name" value="PDR_CDR"/>
    <property type="match status" value="1"/>
</dbReference>
<keyword evidence="3" id="KW-0813">Transport</keyword>
<feature type="transmembrane region" description="Helical" evidence="10">
    <location>
        <begin position="531"/>
        <end position="553"/>
    </location>
</feature>
<dbReference type="GeneID" id="85315169"/>
<dbReference type="Pfam" id="PF19055">
    <property type="entry name" value="ABC2_membrane_7"/>
    <property type="match status" value="1"/>
</dbReference>
<reference evidence="12" key="1">
    <citation type="submission" date="2023-06" db="EMBL/GenBank/DDBJ databases">
        <title>Genome-scale phylogeny and comparative genomics of the fungal order Sordariales.</title>
        <authorList>
            <consortium name="Lawrence Berkeley National Laboratory"/>
            <person name="Hensen N."/>
            <person name="Bonometti L."/>
            <person name="Westerberg I."/>
            <person name="Brannstrom I.O."/>
            <person name="Guillou S."/>
            <person name="Cros-Aarteil S."/>
            <person name="Calhoun S."/>
            <person name="Haridas S."/>
            <person name="Kuo A."/>
            <person name="Mondo S."/>
            <person name="Pangilinan J."/>
            <person name="Riley R."/>
            <person name="Labutti K."/>
            <person name="Andreopoulos B."/>
            <person name="Lipzen A."/>
            <person name="Chen C."/>
            <person name="Yanf M."/>
            <person name="Daum C."/>
            <person name="Ng V."/>
            <person name="Clum A."/>
            <person name="Steindorff A."/>
            <person name="Ohm R."/>
            <person name="Martin F."/>
            <person name="Silar P."/>
            <person name="Natvig D."/>
            <person name="Lalanne C."/>
            <person name="Gautier V."/>
            <person name="Ament-Velasquez S.L."/>
            <person name="Kruys A."/>
            <person name="Hutchinson M.I."/>
            <person name="Powell A.J."/>
            <person name="Barry K."/>
            <person name="Miller A.N."/>
            <person name="Grigoriev I.V."/>
            <person name="Debuchy R."/>
            <person name="Gladieux P."/>
            <person name="Thoren M.H."/>
            <person name="Johannesson H."/>
        </authorList>
    </citation>
    <scope>NUCLEOTIDE SEQUENCE</scope>
    <source>
        <strain evidence="12">8032-3</strain>
    </source>
</reference>
<comment type="similarity">
    <text evidence="2">Belongs to the ABC transporter superfamily. ABCG family. PDR (TC 3.A.1.205) subfamily.</text>
</comment>
<keyword evidence="7 10" id="KW-1133">Transmembrane helix</keyword>
<keyword evidence="5" id="KW-0547">Nucleotide-binding</keyword>
<keyword evidence="4 10" id="KW-0812">Transmembrane</keyword>
<dbReference type="PROSITE" id="PS50893">
    <property type="entry name" value="ABC_TRANSPORTER_2"/>
    <property type="match status" value="2"/>
</dbReference>
<dbReference type="InterPro" id="IPR010929">
    <property type="entry name" value="PDR_CDR_ABC"/>
</dbReference>
<dbReference type="InterPro" id="IPR017871">
    <property type="entry name" value="ABC_transporter-like_CS"/>
</dbReference>
<dbReference type="InterPro" id="IPR003593">
    <property type="entry name" value="AAA+_ATPase"/>
</dbReference>
<keyword evidence="8 10" id="KW-0472">Membrane</keyword>
<dbReference type="InterPro" id="IPR003439">
    <property type="entry name" value="ABC_transporter-like_ATP-bd"/>
</dbReference>
<sequence length="1455" mass="162652">MDPNSDEYSTTTAIDPENGDSYAPTTGDVNGPTASLHGEEETVAQLAISFTRTSLASNSHQDVNPFLATDPTLDPSSPHFNAKRWAKALLNSFRQDPEKYPRHAVGVSYRNLGVHGFGSSTDYQRDVLNIMWQWPLIFQEWLSSRRSKIQILKDFDGLVKQGELLLVLGRPGSGVSTLLKTISGQTSGLNLDQGSQFNYQGIPWDIMHRHFRGEVIYQAETDVHFPHLTVGQTLLFAALARTPENRLPGVSRSNYAEQLRDVVMAMFGISHTVNTKVGNDFVRGVSGGERKRVSIAEVTLNQSAIQCWDNSTRGLDSATALEFVRILRLSTELGGTAAIVAMYQTSQLAYDIFDKVAVLYEGRQIYFGAKDSAKAYFTHLGYHCADRQTTADFLTSLTNPAERIVKPGFETKVPRTPDEFAEVWRTSETRARLLEDITSFEHEFSLAEQQVEMLRRARKAQQAPLMRTESPYTISVPMQIHLCMTRGFQRLRGDKTFFFVTVFGNFAISLILGSVFYRLPPDTTSMNRRCVVLFFAILFNALSSALEILSLYVQRPIVEKQSRYALYHPFAEAVSSILCDLPSKILSTLAFNIPLYFMVNLRHGAGAFFTYLLFGFTCTLTMSMILRTVGQTSRTVHQALTPAAMLILGLVIYTGFVLPTRNMQGWLRWINYINPIAYAYESIVANEFSRRVFPCAQFVPMGPSYLDATALERTCSVAGAAPGSDFVSGDVYINLGFGYYRFHIWRNFGILIGYIIFFTTAYLLSAEFVFMSPSKAEILIFRRGHKRSLDSTPVQDEESGFRDKPRSTQQVVTSLGPQDSKVARTGDNILHWKDLTYDISIKGTPRRILDRVDGWGATGAGKTTLLDVLADRVHVGVVSGNVLVNGHPRGKSFQRQTGYVQQQDIHLETSTVREALRFSAVLRQPSTASTAEKYSYVEEVIQLLDMGRYADAVIGVPGEGLNVEQRKRLSIGVELAAKPDLLLFLDEPTSGLDSQTAWSIATLIRKLSNNGQAILCTIHQPSALLFQQFDRLLLLAKGGKTVYFSDIGENSRRLIDYFEEHGATSCGSDENPAEWILKVIGAAPGAEEDRDWAEVWRNSQEYSHVQRQLSDLGSAGSTAPPPDTDMDHLDTTYATPFRTQFIMCTKRSLFIGVSFYKAELSIQGLQNQMFAIFMLMVIFAFLAYQTMPHFITQREQYEARERSSRAYGWYVFVLSNIVAELPWSTLAALLVFLPFYYLVGMDRNAVPTDAVRERGGLMFLLIWSFMLFESTFADMVVAGAPTAEIGATAALLLFALCLIFCGVIAPPAALPGFWIFMYRVSPFTYLIGAMLSTGVANAEIRCSQTELLRLNPPPGQTCGEYLGPFMQMAGGAVYNPTDNQACEFCPLADTNVFLASVASFFDQRWRNYGIIWAYILFNAAATLVLYWLARVPRKHGWSNASKRSIARFIKTEKPN</sequence>
<feature type="transmembrane region" description="Helical" evidence="10">
    <location>
        <begin position="1289"/>
        <end position="1316"/>
    </location>
</feature>
<evidence type="ECO:0000256" key="8">
    <source>
        <dbReference type="ARBA" id="ARBA00023136"/>
    </source>
</evidence>
<dbReference type="Pfam" id="PF14510">
    <property type="entry name" value="ABC_trans_N"/>
    <property type="match status" value="1"/>
</dbReference>
<dbReference type="FunFam" id="3.40.50.300:FF:000054">
    <property type="entry name" value="ABC multidrug transporter atrF"/>
    <property type="match status" value="1"/>
</dbReference>
<evidence type="ECO:0000256" key="6">
    <source>
        <dbReference type="ARBA" id="ARBA00022840"/>
    </source>
</evidence>
<dbReference type="Proteomes" id="UP001244011">
    <property type="component" value="Unassembled WGS sequence"/>
</dbReference>
<proteinExistence type="inferred from homology"/>
<dbReference type="CDD" id="cd03232">
    <property type="entry name" value="ABCG_PDR_domain2"/>
    <property type="match status" value="1"/>
</dbReference>
<dbReference type="SUPFAM" id="SSF52540">
    <property type="entry name" value="P-loop containing nucleoside triphosphate hydrolases"/>
    <property type="match status" value="2"/>
</dbReference>
<feature type="transmembrane region" description="Helical" evidence="10">
    <location>
        <begin position="748"/>
        <end position="771"/>
    </location>
</feature>
<dbReference type="SMART" id="SM00382">
    <property type="entry name" value="AAA"/>
    <property type="match status" value="2"/>
</dbReference>
<dbReference type="Pfam" id="PF01061">
    <property type="entry name" value="ABC2_membrane"/>
    <property type="match status" value="2"/>
</dbReference>
<dbReference type="InterPro" id="IPR029481">
    <property type="entry name" value="ABC_trans_N"/>
</dbReference>
<feature type="transmembrane region" description="Helical" evidence="10">
    <location>
        <begin position="1409"/>
        <end position="1429"/>
    </location>
</feature>
<feature type="region of interest" description="Disordered" evidence="9">
    <location>
        <begin position="1"/>
        <end position="36"/>
    </location>
</feature>
<feature type="transmembrane region" description="Helical" evidence="10">
    <location>
        <begin position="573"/>
        <end position="596"/>
    </location>
</feature>
<feature type="transmembrane region" description="Helical" evidence="10">
    <location>
        <begin position="1257"/>
        <end position="1277"/>
    </location>
</feature>
<keyword evidence="13" id="KW-1185">Reference proteome</keyword>
<dbReference type="InterPro" id="IPR013525">
    <property type="entry name" value="ABC2_TM"/>
</dbReference>
<protein>
    <submittedName>
        <fullName evidence="12">ABC-2 type transporter-domain-containing protein</fullName>
    </submittedName>
</protein>
<comment type="caution">
    <text evidence="12">The sequence shown here is derived from an EMBL/GenBank/DDBJ whole genome shotgun (WGS) entry which is preliminary data.</text>
</comment>
<accession>A0AAJ0BRV7</accession>
<feature type="transmembrane region" description="Helical" evidence="10">
    <location>
        <begin position="608"/>
        <end position="627"/>
    </location>
</feature>
<evidence type="ECO:0000256" key="9">
    <source>
        <dbReference type="SAM" id="MobiDB-lite"/>
    </source>
</evidence>
<dbReference type="Pfam" id="PF00005">
    <property type="entry name" value="ABC_tran"/>
    <property type="match status" value="2"/>
</dbReference>
<feature type="transmembrane region" description="Helical" evidence="10">
    <location>
        <begin position="497"/>
        <end position="519"/>
    </location>
</feature>
<dbReference type="EMBL" id="MU839028">
    <property type="protein sequence ID" value="KAK1763340.1"/>
    <property type="molecule type" value="Genomic_DNA"/>
</dbReference>
<evidence type="ECO:0000256" key="4">
    <source>
        <dbReference type="ARBA" id="ARBA00022692"/>
    </source>
</evidence>
<feature type="domain" description="ABC transporter" evidence="11">
    <location>
        <begin position="817"/>
        <end position="1062"/>
    </location>
</feature>
<evidence type="ECO:0000256" key="2">
    <source>
        <dbReference type="ARBA" id="ARBA00006012"/>
    </source>
</evidence>
<dbReference type="RefSeq" id="XP_060279553.1">
    <property type="nucleotide sequence ID" value="XM_060431982.1"/>
</dbReference>
<evidence type="ECO:0000256" key="5">
    <source>
        <dbReference type="ARBA" id="ARBA00022741"/>
    </source>
</evidence>
<name>A0AAJ0BRV7_9PEZI</name>
<evidence type="ECO:0000256" key="3">
    <source>
        <dbReference type="ARBA" id="ARBA00022448"/>
    </source>
</evidence>
<dbReference type="InterPro" id="IPR034001">
    <property type="entry name" value="ABCG_PDR_1"/>
</dbReference>
<evidence type="ECO:0000259" key="11">
    <source>
        <dbReference type="PROSITE" id="PS50893"/>
    </source>
</evidence>
<keyword evidence="6" id="KW-0067">ATP-binding</keyword>
<evidence type="ECO:0000256" key="10">
    <source>
        <dbReference type="SAM" id="Phobius"/>
    </source>
</evidence>
<evidence type="ECO:0000313" key="13">
    <source>
        <dbReference type="Proteomes" id="UP001244011"/>
    </source>
</evidence>
<dbReference type="CDD" id="cd03233">
    <property type="entry name" value="ABCG_PDR_domain1"/>
    <property type="match status" value="1"/>
</dbReference>
<comment type="subcellular location">
    <subcellularLocation>
        <location evidence="1">Membrane</location>
        <topology evidence="1">Multi-pass membrane protein</topology>
    </subcellularLocation>
</comment>
<organism evidence="12 13">
    <name type="scientific">Phialemonium atrogriseum</name>
    <dbReference type="NCBI Taxonomy" id="1093897"/>
    <lineage>
        <taxon>Eukaryota</taxon>
        <taxon>Fungi</taxon>
        <taxon>Dikarya</taxon>
        <taxon>Ascomycota</taxon>
        <taxon>Pezizomycotina</taxon>
        <taxon>Sordariomycetes</taxon>
        <taxon>Sordariomycetidae</taxon>
        <taxon>Cephalothecales</taxon>
        <taxon>Cephalothecaceae</taxon>
        <taxon>Phialemonium</taxon>
    </lineage>
</organism>
<dbReference type="GO" id="GO:0005524">
    <property type="term" value="F:ATP binding"/>
    <property type="evidence" value="ECO:0007669"/>
    <property type="project" value="UniProtKB-KW"/>
</dbReference>
<evidence type="ECO:0000313" key="12">
    <source>
        <dbReference type="EMBL" id="KAK1763340.1"/>
    </source>
</evidence>
<dbReference type="InterPro" id="IPR043926">
    <property type="entry name" value="ABCG_dom"/>
</dbReference>
<feature type="transmembrane region" description="Helical" evidence="10">
    <location>
        <begin position="639"/>
        <end position="658"/>
    </location>
</feature>
<evidence type="ECO:0000256" key="7">
    <source>
        <dbReference type="ARBA" id="ARBA00022989"/>
    </source>
</evidence>
<dbReference type="GO" id="GO:0016020">
    <property type="term" value="C:membrane"/>
    <property type="evidence" value="ECO:0007669"/>
    <property type="project" value="UniProtKB-SubCell"/>
</dbReference>
<feature type="transmembrane region" description="Helical" evidence="10">
    <location>
        <begin position="1169"/>
        <end position="1187"/>
    </location>
</feature>
<dbReference type="GO" id="GO:0016887">
    <property type="term" value="F:ATP hydrolysis activity"/>
    <property type="evidence" value="ECO:0007669"/>
    <property type="project" value="InterPro"/>
</dbReference>
<evidence type="ECO:0000256" key="1">
    <source>
        <dbReference type="ARBA" id="ARBA00004141"/>
    </source>
</evidence>
<dbReference type="PANTHER" id="PTHR19241">
    <property type="entry name" value="ATP-BINDING CASSETTE TRANSPORTER"/>
    <property type="match status" value="1"/>
</dbReference>
<dbReference type="PROSITE" id="PS00211">
    <property type="entry name" value="ABC_TRANSPORTER_1"/>
    <property type="match status" value="1"/>
</dbReference>
<feature type="compositionally biased region" description="Polar residues" evidence="9">
    <location>
        <begin position="1"/>
        <end position="13"/>
    </location>
</feature>
<dbReference type="Gene3D" id="3.40.50.300">
    <property type="entry name" value="P-loop containing nucleotide triphosphate hydrolases"/>
    <property type="match status" value="2"/>
</dbReference>
<feature type="domain" description="ABC transporter" evidence="11">
    <location>
        <begin position="136"/>
        <end position="386"/>
    </location>
</feature>
<dbReference type="InterPro" id="IPR027417">
    <property type="entry name" value="P-loop_NTPase"/>
</dbReference>
<dbReference type="GO" id="GO:0140359">
    <property type="term" value="F:ABC-type transporter activity"/>
    <property type="evidence" value="ECO:0007669"/>
    <property type="project" value="InterPro"/>
</dbReference>